<evidence type="ECO:0000256" key="8">
    <source>
        <dbReference type="HAMAP-Rule" id="MF_01937"/>
    </source>
</evidence>
<dbReference type="RefSeq" id="WP_335920154.1">
    <property type="nucleotide sequence ID" value="NZ_CP017146.1"/>
</dbReference>
<protein>
    <recommendedName>
        <fullName evidence="8 9">1,4-dihydroxy-2-naphthoate octaprenyltransferase</fullName>
        <shortName evidence="8">DHNA-octaprenyltransferase</shortName>
        <ecNumber evidence="8 9">2.5.1.74</ecNumber>
    </recommendedName>
</protein>
<dbReference type="EMBL" id="CP017146">
    <property type="protein sequence ID" value="QHO68406.1"/>
    <property type="molecule type" value="Genomic_DNA"/>
</dbReference>
<evidence type="ECO:0000256" key="9">
    <source>
        <dbReference type="NCBIfam" id="TIGR00751"/>
    </source>
</evidence>
<feature type="transmembrane region" description="Helical" evidence="8">
    <location>
        <begin position="286"/>
        <end position="306"/>
    </location>
</feature>
<evidence type="ECO:0000256" key="6">
    <source>
        <dbReference type="ARBA" id="ARBA00022989"/>
    </source>
</evidence>
<dbReference type="HAMAP" id="MF_01937">
    <property type="entry name" value="MenA_1"/>
    <property type="match status" value="1"/>
</dbReference>
<dbReference type="NCBIfam" id="NF004751">
    <property type="entry name" value="PRK06080.1-3"/>
    <property type="match status" value="1"/>
</dbReference>
<comment type="subcellular location">
    <subcellularLocation>
        <location evidence="8">Cell membrane</location>
        <topology evidence="8">Multi-pass membrane protein</topology>
    </subcellularLocation>
    <subcellularLocation>
        <location evidence="1">Membrane</location>
        <topology evidence="1">Multi-pass membrane protein</topology>
    </subcellularLocation>
</comment>
<feature type="compositionally biased region" description="Basic residues" evidence="10">
    <location>
        <begin position="1"/>
        <end position="10"/>
    </location>
</feature>
<dbReference type="InterPro" id="IPR000537">
    <property type="entry name" value="UbiA_prenyltransferase"/>
</dbReference>
<feature type="transmembrane region" description="Helical" evidence="8">
    <location>
        <begin position="137"/>
        <end position="155"/>
    </location>
</feature>
<evidence type="ECO:0000256" key="3">
    <source>
        <dbReference type="ARBA" id="ARBA00022475"/>
    </source>
</evidence>
<dbReference type="NCBIfam" id="TIGR00751">
    <property type="entry name" value="menA"/>
    <property type="match status" value="1"/>
</dbReference>
<dbReference type="Pfam" id="PF01040">
    <property type="entry name" value="UbiA"/>
    <property type="match status" value="1"/>
</dbReference>
<keyword evidence="7 8" id="KW-0472">Membrane</keyword>
<reference evidence="11 12" key="1">
    <citation type="submission" date="2016-09" db="EMBL/GenBank/DDBJ databases">
        <title>Complete genome sequence of microbes from the polar regions.</title>
        <authorList>
            <person name="Liao L."/>
            <person name="Chen B."/>
        </authorList>
    </citation>
    <scope>NUCLEOTIDE SEQUENCE [LARGE SCALE GENOMIC DNA]</scope>
    <source>
        <strain evidence="11 12">ZS314</strain>
    </source>
</reference>
<evidence type="ECO:0000256" key="2">
    <source>
        <dbReference type="ARBA" id="ARBA00022428"/>
    </source>
</evidence>
<dbReference type="InterPro" id="IPR004657">
    <property type="entry name" value="MenA"/>
</dbReference>
<feature type="transmembrane region" description="Helical" evidence="8">
    <location>
        <begin position="84"/>
        <end position="106"/>
    </location>
</feature>
<comment type="similarity">
    <text evidence="8">Belongs to the MenA family. Type 1 subfamily.</text>
</comment>
<feature type="transmembrane region" description="Helical" evidence="8">
    <location>
        <begin position="260"/>
        <end position="280"/>
    </location>
</feature>
<evidence type="ECO:0000313" key="12">
    <source>
        <dbReference type="Proteomes" id="UP000464507"/>
    </source>
</evidence>
<proteinExistence type="inferred from homology"/>
<feature type="compositionally biased region" description="Low complexity" evidence="10">
    <location>
        <begin position="11"/>
        <end position="32"/>
    </location>
</feature>
<evidence type="ECO:0000256" key="4">
    <source>
        <dbReference type="ARBA" id="ARBA00022679"/>
    </source>
</evidence>
<feature type="transmembrane region" description="Helical" evidence="8">
    <location>
        <begin position="313"/>
        <end position="336"/>
    </location>
</feature>
<dbReference type="EC" id="2.5.1.74" evidence="8 9"/>
<evidence type="ECO:0000256" key="7">
    <source>
        <dbReference type="ARBA" id="ARBA00023136"/>
    </source>
</evidence>
<feature type="region of interest" description="Disordered" evidence="10">
    <location>
        <begin position="1"/>
        <end position="46"/>
    </location>
</feature>
<feature type="transmembrane region" description="Helical" evidence="8">
    <location>
        <begin position="185"/>
        <end position="213"/>
    </location>
</feature>
<feature type="transmembrane region" description="Helical" evidence="8">
    <location>
        <begin position="161"/>
        <end position="178"/>
    </location>
</feature>
<dbReference type="CDD" id="cd13962">
    <property type="entry name" value="PT_UbiA_UBIAD1"/>
    <property type="match status" value="1"/>
</dbReference>
<accession>A0A7L5AEX8</accession>
<dbReference type="UniPathway" id="UPA00079">
    <property type="reaction ID" value="UER00168"/>
</dbReference>
<dbReference type="InterPro" id="IPR044878">
    <property type="entry name" value="UbiA_sf"/>
</dbReference>
<evidence type="ECO:0000313" key="11">
    <source>
        <dbReference type="EMBL" id="QHO68406.1"/>
    </source>
</evidence>
<sequence>MANRGNRTRTRASSGRTNTGSGSTARSGRPSGRPGGRPPTAPAIRPATAKDWIGGARLRTLPLAIAPVALGTGAAFLYNNDDGWHWVRALLCLAVAVGLQIGVNYANDYSDGIRGTDSHRVGPSRLTGSGAAKPRQVLAVALVFFAVAGLAGVAVSVISGFLWLIAVGAVCVVAAYFYTGGKHPYGYYALGEVFVFIFFGLVATAGTMFVQVGTVSAEAWGAAVAIGLLSCAVLMVNNIRDLKQDRVAGKRTLAVRVGDRAARTLFAVFALVPFGILGLYAPVFPLAIYVYFALLAGLPAVIITLTGKSASEFVLALKLTSLTALLFGVGLAAALAF</sequence>
<evidence type="ECO:0000256" key="1">
    <source>
        <dbReference type="ARBA" id="ARBA00004141"/>
    </source>
</evidence>
<dbReference type="InterPro" id="IPR026046">
    <property type="entry name" value="UBIAD1"/>
</dbReference>
<keyword evidence="2 8" id="KW-0474">Menaquinone biosynthesis</keyword>
<evidence type="ECO:0000256" key="5">
    <source>
        <dbReference type="ARBA" id="ARBA00022692"/>
    </source>
</evidence>
<dbReference type="KEGG" id="mant:BHD05_00880"/>
<gene>
    <name evidence="8" type="primary">menA</name>
    <name evidence="11" type="ORF">BHD05_00880</name>
</gene>
<dbReference type="GO" id="GO:0009234">
    <property type="term" value="P:menaquinone biosynthetic process"/>
    <property type="evidence" value="ECO:0007669"/>
    <property type="project" value="UniProtKB-UniRule"/>
</dbReference>
<dbReference type="AlphaFoldDB" id="A0A7L5AEX8"/>
<dbReference type="Proteomes" id="UP000464507">
    <property type="component" value="Chromosome"/>
</dbReference>
<feature type="transmembrane region" description="Helical" evidence="8">
    <location>
        <begin position="219"/>
        <end position="239"/>
    </location>
</feature>
<dbReference type="GO" id="GO:0005886">
    <property type="term" value="C:plasma membrane"/>
    <property type="evidence" value="ECO:0007669"/>
    <property type="project" value="UniProtKB-SubCell"/>
</dbReference>
<dbReference type="GO" id="GO:0046428">
    <property type="term" value="F:1,4-dihydroxy-2-naphthoate polyprenyltransferase activity"/>
    <property type="evidence" value="ECO:0007669"/>
    <property type="project" value="UniProtKB-UniRule"/>
</dbReference>
<name>A0A7L5AEX8_9MICO</name>
<evidence type="ECO:0000256" key="10">
    <source>
        <dbReference type="SAM" id="MobiDB-lite"/>
    </source>
</evidence>
<keyword evidence="3 8" id="KW-1003">Cell membrane</keyword>
<dbReference type="Gene3D" id="1.10.357.140">
    <property type="entry name" value="UbiA prenyltransferase"/>
    <property type="match status" value="1"/>
</dbReference>
<keyword evidence="12" id="KW-1185">Reference proteome</keyword>
<dbReference type="GO" id="GO:0042371">
    <property type="term" value="P:vitamin K biosynthetic process"/>
    <property type="evidence" value="ECO:0007669"/>
    <property type="project" value="TreeGrafter"/>
</dbReference>
<comment type="pathway">
    <text evidence="8">Quinol/quinone metabolism; menaquinone biosynthesis; menaquinol from 1,4-dihydroxy-2-naphthoate: step 1/2.</text>
</comment>
<dbReference type="PANTHER" id="PTHR13929:SF0">
    <property type="entry name" value="UBIA PRENYLTRANSFERASE DOMAIN-CONTAINING PROTEIN 1"/>
    <property type="match status" value="1"/>
</dbReference>
<keyword evidence="4 8" id="KW-0808">Transferase</keyword>
<dbReference type="PANTHER" id="PTHR13929">
    <property type="entry name" value="1,4-DIHYDROXY-2-NAPHTHOATE OCTAPRENYLTRANSFERASE"/>
    <property type="match status" value="1"/>
</dbReference>
<feature type="transmembrane region" description="Helical" evidence="8">
    <location>
        <begin position="60"/>
        <end position="78"/>
    </location>
</feature>
<comment type="catalytic activity">
    <reaction evidence="8">
        <text>an all-trans-polyprenyl diphosphate + 1,4-dihydroxy-2-naphthoate + H(+) = a 2-demethylmenaquinol + CO2 + diphosphate</text>
        <dbReference type="Rhea" id="RHEA:26478"/>
        <dbReference type="Rhea" id="RHEA-COMP:9563"/>
        <dbReference type="Rhea" id="RHEA-COMP:9564"/>
        <dbReference type="ChEBI" id="CHEBI:11173"/>
        <dbReference type="ChEBI" id="CHEBI:15378"/>
        <dbReference type="ChEBI" id="CHEBI:16526"/>
        <dbReference type="ChEBI" id="CHEBI:33019"/>
        <dbReference type="ChEBI" id="CHEBI:55437"/>
        <dbReference type="ChEBI" id="CHEBI:58914"/>
        <dbReference type="EC" id="2.5.1.74"/>
    </reaction>
</comment>
<organism evidence="11 12">
    <name type="scientific">Marisediminicola antarctica</name>
    <dbReference type="NCBI Taxonomy" id="674079"/>
    <lineage>
        <taxon>Bacteria</taxon>
        <taxon>Bacillati</taxon>
        <taxon>Actinomycetota</taxon>
        <taxon>Actinomycetes</taxon>
        <taxon>Micrococcales</taxon>
        <taxon>Microbacteriaceae</taxon>
        <taxon>Marisediminicola</taxon>
    </lineage>
</organism>
<keyword evidence="6 8" id="KW-1133">Transmembrane helix</keyword>
<dbReference type="PIRSF" id="PIRSF005355">
    <property type="entry name" value="UBIAD1"/>
    <property type="match status" value="1"/>
</dbReference>
<keyword evidence="5 8" id="KW-0812">Transmembrane</keyword>
<comment type="function">
    <text evidence="8">Conversion of 1,4-dihydroxy-2-naphthoate (DHNA) to demethylmenaquinone (DMK).</text>
</comment>